<dbReference type="CDD" id="cd17748">
    <property type="entry name" value="BRCT_DNA_ligase_like"/>
    <property type="match status" value="1"/>
</dbReference>
<protein>
    <submittedName>
        <fullName evidence="3">DNA polymerase III subunit epsilon</fullName>
    </submittedName>
</protein>
<dbReference type="PANTHER" id="PTHR30231:SF42">
    <property type="entry name" value="EXONUCLEASE"/>
    <property type="match status" value="1"/>
</dbReference>
<dbReference type="AlphaFoldDB" id="A0A6I1MLT5"/>
<dbReference type="SMART" id="SM00479">
    <property type="entry name" value="EXOIII"/>
    <property type="match status" value="1"/>
</dbReference>
<dbReference type="NCBIfam" id="NF004844">
    <property type="entry name" value="PRK06195.1"/>
    <property type="match status" value="1"/>
</dbReference>
<evidence type="ECO:0000313" key="4">
    <source>
        <dbReference type="Proteomes" id="UP000430345"/>
    </source>
</evidence>
<keyword evidence="1" id="KW-0540">Nuclease</keyword>
<dbReference type="InterPro" id="IPR012337">
    <property type="entry name" value="RNaseH-like_sf"/>
</dbReference>
<evidence type="ECO:0000256" key="1">
    <source>
        <dbReference type="ARBA" id="ARBA00022839"/>
    </source>
</evidence>
<evidence type="ECO:0000259" key="2">
    <source>
        <dbReference type="PROSITE" id="PS50172"/>
    </source>
</evidence>
<dbReference type="InterPro" id="IPR013520">
    <property type="entry name" value="Ribonucl_H"/>
</dbReference>
<dbReference type="Pfam" id="PF00929">
    <property type="entry name" value="RNase_T"/>
    <property type="match status" value="1"/>
</dbReference>
<dbReference type="Proteomes" id="UP000430345">
    <property type="component" value="Unassembled WGS sequence"/>
</dbReference>
<dbReference type="EMBL" id="WHJC01000064">
    <property type="protein sequence ID" value="MPQ43388.1"/>
    <property type="molecule type" value="Genomic_DNA"/>
</dbReference>
<keyword evidence="1" id="KW-0269">Exonuclease</keyword>
<dbReference type="FunFam" id="3.30.420.10:FF:000045">
    <property type="entry name" value="3'-5' exonuclease DinG"/>
    <property type="match status" value="1"/>
</dbReference>
<dbReference type="SUPFAM" id="SSF53098">
    <property type="entry name" value="Ribonuclease H-like"/>
    <property type="match status" value="1"/>
</dbReference>
<organism evidence="3 4">
    <name type="scientific">Clostridium tarantellae</name>
    <dbReference type="NCBI Taxonomy" id="39493"/>
    <lineage>
        <taxon>Bacteria</taxon>
        <taxon>Bacillati</taxon>
        <taxon>Bacillota</taxon>
        <taxon>Clostridia</taxon>
        <taxon>Eubacteriales</taxon>
        <taxon>Clostridiaceae</taxon>
        <taxon>Clostridium</taxon>
    </lineage>
</organism>
<proteinExistence type="predicted"/>
<gene>
    <name evidence="3" type="ORF">GBZ86_06400</name>
</gene>
<comment type="caution">
    <text evidence="3">The sequence shown here is derived from an EMBL/GenBank/DDBJ whole genome shotgun (WGS) entry which is preliminary data.</text>
</comment>
<dbReference type="PROSITE" id="PS50172">
    <property type="entry name" value="BRCT"/>
    <property type="match status" value="1"/>
</dbReference>
<keyword evidence="1" id="KW-0378">Hydrolase</keyword>
<dbReference type="InterPro" id="IPR036397">
    <property type="entry name" value="RNaseH_sf"/>
</dbReference>
<dbReference type="Pfam" id="PF00533">
    <property type="entry name" value="BRCT"/>
    <property type="match status" value="1"/>
</dbReference>
<dbReference type="OrthoDB" id="9776650at2"/>
<dbReference type="Gene3D" id="3.40.50.10190">
    <property type="entry name" value="BRCT domain"/>
    <property type="match status" value="1"/>
</dbReference>
<dbReference type="GO" id="GO:0003676">
    <property type="term" value="F:nucleic acid binding"/>
    <property type="evidence" value="ECO:0007669"/>
    <property type="project" value="InterPro"/>
</dbReference>
<sequence length="303" mass="34532">MDFVAIDFETANEKRNSACAIGLTIVKDNKIVEEKYYLINPCEMRFLPMNIWIHGINPEDVENEKNFSELWSEIKPIIDGKLIIAHNASFDISVLRNTLSFYDIEHPNIRYACTVHMAKGYYVDLPNHKLNTISEALGFDLKHHHAGSDASAAANIVLNICKDLGISKEEDLIEIMKLKLGNVERNFYTPCKSLGKPEVNKKLINFNKFNNKKIKNKFFENKTVVFTGPLESMKRVEAMIKVKNLGGKVGSSVTKSTNFLVTGIKNFKKLNYENKSSKMKKAESLIRNGQDIYIMSEKEFLLL</sequence>
<feature type="non-terminal residue" evidence="3">
    <location>
        <position position="303"/>
    </location>
</feature>
<dbReference type="InterPro" id="IPR036420">
    <property type="entry name" value="BRCT_dom_sf"/>
</dbReference>
<evidence type="ECO:0000313" key="3">
    <source>
        <dbReference type="EMBL" id="MPQ43388.1"/>
    </source>
</evidence>
<feature type="domain" description="BRCT" evidence="2">
    <location>
        <begin position="214"/>
        <end position="303"/>
    </location>
</feature>
<keyword evidence="4" id="KW-1185">Reference proteome</keyword>
<accession>A0A6I1MLT5</accession>
<dbReference type="RefSeq" id="WP_152888861.1">
    <property type="nucleotide sequence ID" value="NZ_WHJC01000064.1"/>
</dbReference>
<reference evidence="3 4" key="1">
    <citation type="submission" date="2019-10" db="EMBL/GenBank/DDBJ databases">
        <title>The Genome Sequence of Clostridium tarantellae Isolated from Fish Brain.</title>
        <authorList>
            <person name="Bano L."/>
            <person name="Kiel M."/>
            <person name="Sales G."/>
            <person name="Doxey A.C."/>
            <person name="Mansfield M.J."/>
            <person name="Schiavone M."/>
            <person name="Rossetto O."/>
            <person name="Pirazzini M."/>
            <person name="Dobrindt U."/>
            <person name="Montecucco C."/>
        </authorList>
    </citation>
    <scope>NUCLEOTIDE SEQUENCE [LARGE SCALE GENOMIC DNA]</scope>
    <source>
        <strain evidence="3 4">DSM 3997</strain>
    </source>
</reference>
<dbReference type="InterPro" id="IPR001357">
    <property type="entry name" value="BRCT_dom"/>
</dbReference>
<dbReference type="GO" id="GO:0008408">
    <property type="term" value="F:3'-5' exonuclease activity"/>
    <property type="evidence" value="ECO:0007669"/>
    <property type="project" value="TreeGrafter"/>
</dbReference>
<dbReference type="Gene3D" id="3.30.420.10">
    <property type="entry name" value="Ribonuclease H-like superfamily/Ribonuclease H"/>
    <property type="match status" value="1"/>
</dbReference>
<dbReference type="SUPFAM" id="SSF52113">
    <property type="entry name" value="BRCT domain"/>
    <property type="match status" value="1"/>
</dbReference>
<dbReference type="PANTHER" id="PTHR30231">
    <property type="entry name" value="DNA POLYMERASE III SUBUNIT EPSILON"/>
    <property type="match status" value="1"/>
</dbReference>
<name>A0A6I1MLT5_9CLOT</name>
<dbReference type="CDD" id="cd06130">
    <property type="entry name" value="DNA_pol_III_epsilon_like"/>
    <property type="match status" value="1"/>
</dbReference>
<dbReference type="GO" id="GO:0005829">
    <property type="term" value="C:cytosol"/>
    <property type="evidence" value="ECO:0007669"/>
    <property type="project" value="TreeGrafter"/>
</dbReference>